<keyword evidence="8" id="KW-0106">Calcium</keyword>
<dbReference type="SUPFAM" id="SSF49899">
    <property type="entry name" value="Concanavalin A-like lectins/glucanases"/>
    <property type="match status" value="6"/>
</dbReference>
<feature type="chain" id="PRO_5043703292" description="Neurexin 1" evidence="17">
    <location>
        <begin position="28"/>
        <end position="1492"/>
    </location>
</feature>
<evidence type="ECO:0000256" key="15">
    <source>
        <dbReference type="SAM" id="MobiDB-lite"/>
    </source>
</evidence>
<keyword evidence="5" id="KW-0479">Metal-binding</keyword>
<name>A0AAQ6A6X5_AMPOC</name>
<evidence type="ECO:0000259" key="18">
    <source>
        <dbReference type="PROSITE" id="PS50025"/>
    </source>
</evidence>
<dbReference type="Ensembl" id="ENSAOCT00000033907.1">
    <property type="protein sequence ID" value="ENSAOCP00000073074.1"/>
    <property type="gene ID" value="ENSAOCG00000000563.2"/>
</dbReference>
<organism evidence="20 21">
    <name type="scientific">Amphiprion ocellaris</name>
    <name type="common">Clown anemonefish</name>
    <dbReference type="NCBI Taxonomy" id="80972"/>
    <lineage>
        <taxon>Eukaryota</taxon>
        <taxon>Metazoa</taxon>
        <taxon>Chordata</taxon>
        <taxon>Craniata</taxon>
        <taxon>Vertebrata</taxon>
        <taxon>Euteleostomi</taxon>
        <taxon>Actinopterygii</taxon>
        <taxon>Neopterygii</taxon>
        <taxon>Teleostei</taxon>
        <taxon>Neoteleostei</taxon>
        <taxon>Acanthomorphata</taxon>
        <taxon>Ovalentaria</taxon>
        <taxon>Pomacentridae</taxon>
        <taxon>Amphiprion</taxon>
    </lineage>
</organism>
<evidence type="ECO:0000256" key="14">
    <source>
        <dbReference type="PROSITE-ProRule" id="PRU00076"/>
    </source>
</evidence>
<dbReference type="FunFam" id="2.60.120.200:FF:000014">
    <property type="entry name" value="neurexin-1 isoform X1"/>
    <property type="match status" value="1"/>
</dbReference>
<dbReference type="PANTHER" id="PTHR15036">
    <property type="entry name" value="PIKACHURIN-LIKE PROTEIN"/>
    <property type="match status" value="1"/>
</dbReference>
<feature type="domain" description="Laminin G" evidence="18">
    <location>
        <begin position="1106"/>
        <end position="1308"/>
    </location>
</feature>
<feature type="region of interest" description="Disordered" evidence="15">
    <location>
        <begin position="1461"/>
        <end position="1492"/>
    </location>
</feature>
<dbReference type="InterPro" id="IPR050372">
    <property type="entry name" value="Neurexin-related_CASP"/>
</dbReference>
<dbReference type="InterPro" id="IPR013320">
    <property type="entry name" value="ConA-like_dom_sf"/>
</dbReference>
<dbReference type="FunFam" id="2.60.120.200:FF:000005">
    <property type="entry name" value="neurexin-1 isoform X1"/>
    <property type="match status" value="1"/>
</dbReference>
<feature type="transmembrane region" description="Helical" evidence="16">
    <location>
        <begin position="1418"/>
        <end position="1438"/>
    </location>
</feature>
<accession>A0AAQ6A6X5</accession>
<reference evidence="20" key="2">
    <citation type="submission" date="2025-08" db="UniProtKB">
        <authorList>
            <consortium name="Ensembl"/>
        </authorList>
    </citation>
    <scope>IDENTIFICATION</scope>
</reference>
<sequence>MVLQKPHGAHIIWVGLLICCFVEIGTCLEFTGAEGQWARFPVWNACCESEMSFNMKTKSSHGLLVYFDDEGFCDFLELLILNGKLSLRFSIFCADPATVLSDTAVNDSQWHTVTIRRNFKNTTLMVDNEIKWVEVKSKRRDMTVFSHLFVGGIPPELRSVALRLTSAAVKDQPPFTGWITDIKVNNTESVMINSEGVLKDLCGTANMCLNGGVCSLINNEPTCDCSQTGFQGKDCSEGGDILPQLTLSEWWSASLSSPLQGKEEYVATFKGSEFFCYDLSLNPIQSSSDEITLSFKTLQRNGLMLHTGKSADYVNLALKNGAVSLVINLGSGAFEALVEPVNGKFNDNDWHDVKVTRNLRQHSGIGHAMVNKLHCSVTISVDGILTTTGYTQEDYTMLGSDDFFYVGGSPSTADLPGSPVSNNFMGCLKEVVYKNNDVRLELSRLAKQGDPKMKIHGTVAFKCENVATLDPITFETPESFIILNKWNAKKTGSISFDFRTTEPNGLLLFSHGKPKQQPKDSKSPQTLKVDFFAIEMLDGHLYLLLDMGSGTTKTKAVNKKVNDGEWYHVDFQRDGRSGTISINTLRTAYTAPGESEILDLDDNLYLGGLPENKMGLVFPTEVWTALLNYGYVGCIRDLFIDGQSKDVRRLAEVQKAAGVKPSCSKEPPKQCLSNPCQNNGICREGWNRYVCDCSGTGYLGRSCEREATVLSYDGSKFMKVQLPLVMHTEAEDVSLRFRSQRAYGILIATTSRDSADTLRLELESGRVRLTVNLGKGPETIFAGQNLNDNEWHTVRVFRRGKSLKLTVDDLLPVEGQMAGDHTQLEFHNIETGIVTEKRFMSMVPSNFIGHLQSLSFNGMAYIDLCKNGDIDYCELNAMIGFKNIIADPVTFKSRSSYVTLTTLQAYYSMHLFFQFKTTSSDGLILYNSGDGNDFIVVELVKGYLHYVSDLGNGAHLIKGNSNKPLNDNHWHNVIISRDTNNLHTVKIDTKITTQTTTGAKNLDLKGNLYIGGVAKEMYKELPKLVHAKEGFQGCLASVDLNGRLPDLMSDALDCVGQIERGCEGPSTTCQEDSCANQGVCLQQWEGFSCDCSMTTFGGPLCNDAGTTYIFGRDGGLITYTWPPNDRPSTRADRLAIGFSTHLKDAVLVRVDSSSGLGDFLKLHIEKGNIAVVFNVGTDDINIEETSKFVNDGKYHIVKFTRSGGNATLQVDDLPVIERYPTGNIDNERLAIARQRIPYRLGRVVDEWLLDKGRQLTIFNSQTTIQIGGWERDRSRSFQGQLSGLYYNGLKVFNMAAEGDPNIKIQGSVRLVGESPSSITPQSSTTANRSETSTSIMEITTTTASSRRQPSVSCPHHCVLLSFQTTDDLLVASAECPSDDEDIDPCEPSSGGLANPTGAGTGYPGTSEVFRESSSTTGMVVGIVAAAALCILILLYAMYKYRNRDEGSYHVDESRNYISNSAQSNGTVVKEKPVNTAKTSGKNKKNKDKEYYV</sequence>
<dbReference type="Gene3D" id="2.60.120.200">
    <property type="match status" value="6"/>
</dbReference>
<dbReference type="SMART" id="SM00181">
    <property type="entry name" value="EGF"/>
    <property type="match status" value="3"/>
</dbReference>
<keyword evidence="21" id="KW-1185">Reference proteome</keyword>
<feature type="domain" description="Laminin G" evidence="18">
    <location>
        <begin position="470"/>
        <end position="663"/>
    </location>
</feature>
<comment type="caution">
    <text evidence="14">Lacks conserved residue(s) required for the propagation of feature annotation.</text>
</comment>
<feature type="domain" description="EGF-like" evidence="19">
    <location>
        <begin position="1065"/>
        <end position="1102"/>
    </location>
</feature>
<evidence type="ECO:0000256" key="3">
    <source>
        <dbReference type="ARBA" id="ARBA00022536"/>
    </source>
</evidence>
<dbReference type="Pfam" id="PF00008">
    <property type="entry name" value="EGF"/>
    <property type="match status" value="1"/>
</dbReference>
<dbReference type="PANTHER" id="PTHR15036:SF51">
    <property type="entry name" value="NEUREXIN-1"/>
    <property type="match status" value="1"/>
</dbReference>
<comment type="similarity">
    <text evidence="2">Belongs to the neurexin family.</text>
</comment>
<dbReference type="InterPro" id="IPR001791">
    <property type="entry name" value="Laminin_G"/>
</dbReference>
<dbReference type="Proteomes" id="UP001501940">
    <property type="component" value="Chromosome 16"/>
</dbReference>
<dbReference type="Pfam" id="PF02210">
    <property type="entry name" value="Laminin_G_2"/>
    <property type="match status" value="6"/>
</dbReference>
<evidence type="ECO:0000256" key="7">
    <source>
        <dbReference type="ARBA" id="ARBA00022737"/>
    </source>
</evidence>
<dbReference type="CDD" id="cd00110">
    <property type="entry name" value="LamG"/>
    <property type="match status" value="6"/>
</dbReference>
<evidence type="ECO:0000256" key="8">
    <source>
        <dbReference type="ARBA" id="ARBA00022837"/>
    </source>
</evidence>
<dbReference type="Gene3D" id="2.10.25.10">
    <property type="entry name" value="Laminin"/>
    <property type="match status" value="3"/>
</dbReference>
<feature type="compositionally biased region" description="Low complexity" evidence="15">
    <location>
        <begin position="1314"/>
        <end position="1332"/>
    </location>
</feature>
<keyword evidence="12" id="KW-1015">Disulfide bond</keyword>
<dbReference type="CDD" id="cd00054">
    <property type="entry name" value="EGF_CA"/>
    <property type="match status" value="2"/>
</dbReference>
<reference evidence="20 21" key="1">
    <citation type="submission" date="2022-01" db="EMBL/GenBank/DDBJ databases">
        <title>A chromosome-scale genome assembly of the false clownfish, Amphiprion ocellaris.</title>
        <authorList>
            <person name="Ryu T."/>
        </authorList>
    </citation>
    <scope>NUCLEOTIDE SEQUENCE [LARGE SCALE GENOMIC DNA]</scope>
</reference>
<feature type="domain" description="EGF-like" evidence="19">
    <location>
        <begin position="198"/>
        <end position="236"/>
    </location>
</feature>
<keyword evidence="11 16" id="KW-0472">Membrane</keyword>
<reference evidence="20" key="3">
    <citation type="submission" date="2025-09" db="UniProtKB">
        <authorList>
            <consortium name="Ensembl"/>
        </authorList>
    </citation>
    <scope>IDENTIFICATION</scope>
</reference>
<evidence type="ECO:0000313" key="21">
    <source>
        <dbReference type="Proteomes" id="UP001501940"/>
    </source>
</evidence>
<comment type="subcellular location">
    <subcellularLocation>
        <location evidence="1">Membrane</location>
        <topology evidence="1">Single-pass type I membrane protein</topology>
    </subcellularLocation>
</comment>
<dbReference type="FunFam" id="2.60.120.200:FF:000004">
    <property type="entry name" value="neurexin-1 isoform X1"/>
    <property type="match status" value="1"/>
</dbReference>
<dbReference type="FunFam" id="2.10.25.10:FF:000029">
    <property type="entry name" value="neurexin-1 isoform X1"/>
    <property type="match status" value="1"/>
</dbReference>
<dbReference type="GO" id="GO:0007155">
    <property type="term" value="P:cell adhesion"/>
    <property type="evidence" value="ECO:0007669"/>
    <property type="project" value="UniProtKB-KW"/>
</dbReference>
<feature type="signal peptide" evidence="17">
    <location>
        <begin position="1"/>
        <end position="27"/>
    </location>
</feature>
<feature type="domain" description="Laminin G" evidence="18">
    <location>
        <begin position="709"/>
        <end position="873"/>
    </location>
</feature>
<dbReference type="SMART" id="SM00282">
    <property type="entry name" value="LamG"/>
    <property type="match status" value="6"/>
</dbReference>
<comment type="function">
    <text evidence="13">Neuronal cell surface protein that may be involved in cell recognition and cell adhesion.</text>
</comment>
<keyword evidence="4 16" id="KW-0812">Transmembrane</keyword>
<evidence type="ECO:0000259" key="19">
    <source>
        <dbReference type="PROSITE" id="PS50026"/>
    </source>
</evidence>
<dbReference type="GO" id="GO:0046872">
    <property type="term" value="F:metal ion binding"/>
    <property type="evidence" value="ECO:0007669"/>
    <property type="project" value="UniProtKB-KW"/>
</dbReference>
<dbReference type="FunFam" id="2.60.120.200:FF:000001">
    <property type="entry name" value="neurexin-1 isoform X1"/>
    <property type="match status" value="1"/>
</dbReference>
<feature type="region of interest" description="Disordered" evidence="15">
    <location>
        <begin position="1312"/>
        <end position="1332"/>
    </location>
</feature>
<protein>
    <recommendedName>
        <fullName evidence="22">Neurexin 1</fullName>
    </recommendedName>
</protein>
<evidence type="ECO:0000313" key="20">
    <source>
        <dbReference type="Ensembl" id="ENSAOCP00000073074.1"/>
    </source>
</evidence>
<keyword evidence="3 14" id="KW-0245">EGF-like domain</keyword>
<dbReference type="GeneTree" id="ENSGT00940000154292"/>
<dbReference type="InterPro" id="IPR003585">
    <property type="entry name" value="Neurexin-like"/>
</dbReference>
<dbReference type="FunFam" id="2.10.25.10:FF:000015">
    <property type="entry name" value="neurexin-1 isoform X1"/>
    <property type="match status" value="1"/>
</dbReference>
<feature type="domain" description="Laminin G" evidence="18">
    <location>
        <begin position="266"/>
        <end position="463"/>
    </location>
</feature>
<feature type="domain" description="Laminin G" evidence="18">
    <location>
        <begin position="887"/>
        <end position="1062"/>
    </location>
</feature>
<feature type="region of interest" description="Disordered" evidence="15">
    <location>
        <begin position="1379"/>
        <end position="1408"/>
    </location>
</feature>
<keyword evidence="10 16" id="KW-1133">Transmembrane helix</keyword>
<keyword evidence="6 17" id="KW-0732">Signal</keyword>
<evidence type="ECO:0000256" key="2">
    <source>
        <dbReference type="ARBA" id="ARBA00010241"/>
    </source>
</evidence>
<keyword evidence="7" id="KW-0677">Repeat</keyword>
<evidence type="ECO:0000256" key="6">
    <source>
        <dbReference type="ARBA" id="ARBA00022729"/>
    </source>
</evidence>
<dbReference type="PROSITE" id="PS50025">
    <property type="entry name" value="LAM_G_DOMAIN"/>
    <property type="match status" value="6"/>
</dbReference>
<feature type="domain" description="EGF-like" evidence="19">
    <location>
        <begin position="667"/>
        <end position="704"/>
    </location>
</feature>
<evidence type="ECO:0000256" key="17">
    <source>
        <dbReference type="SAM" id="SignalP"/>
    </source>
</evidence>
<dbReference type="GO" id="GO:0016020">
    <property type="term" value="C:membrane"/>
    <property type="evidence" value="ECO:0007669"/>
    <property type="project" value="UniProtKB-SubCell"/>
</dbReference>
<evidence type="ECO:0000256" key="9">
    <source>
        <dbReference type="ARBA" id="ARBA00022889"/>
    </source>
</evidence>
<feature type="domain" description="Laminin G" evidence="18">
    <location>
        <begin position="27"/>
        <end position="208"/>
    </location>
</feature>
<evidence type="ECO:0000256" key="4">
    <source>
        <dbReference type="ARBA" id="ARBA00022692"/>
    </source>
</evidence>
<evidence type="ECO:0000256" key="11">
    <source>
        <dbReference type="ARBA" id="ARBA00023136"/>
    </source>
</evidence>
<dbReference type="InterPro" id="IPR000742">
    <property type="entry name" value="EGF"/>
</dbReference>
<dbReference type="SMART" id="SM00294">
    <property type="entry name" value="4.1m"/>
    <property type="match status" value="1"/>
</dbReference>
<evidence type="ECO:0000256" key="10">
    <source>
        <dbReference type="ARBA" id="ARBA00022989"/>
    </source>
</evidence>
<dbReference type="PROSITE" id="PS50026">
    <property type="entry name" value="EGF_3"/>
    <property type="match status" value="3"/>
</dbReference>
<proteinExistence type="inferred from homology"/>
<evidence type="ECO:0000256" key="13">
    <source>
        <dbReference type="ARBA" id="ARBA00054347"/>
    </source>
</evidence>
<dbReference type="FunFam" id="2.60.120.200:FF:000003">
    <property type="entry name" value="neurexin-1 isoform X1"/>
    <property type="match status" value="1"/>
</dbReference>
<evidence type="ECO:0000256" key="16">
    <source>
        <dbReference type="SAM" id="Phobius"/>
    </source>
</evidence>
<keyword evidence="9" id="KW-0130">Cell adhesion</keyword>
<evidence type="ECO:0000256" key="5">
    <source>
        <dbReference type="ARBA" id="ARBA00022723"/>
    </source>
</evidence>
<evidence type="ECO:0000256" key="12">
    <source>
        <dbReference type="ARBA" id="ARBA00023157"/>
    </source>
</evidence>
<evidence type="ECO:0008006" key="22">
    <source>
        <dbReference type="Google" id="ProtNLM"/>
    </source>
</evidence>
<evidence type="ECO:0000256" key="1">
    <source>
        <dbReference type="ARBA" id="ARBA00004479"/>
    </source>
</evidence>